<feature type="region of interest" description="Disordered" evidence="14">
    <location>
        <begin position="1"/>
        <end position="78"/>
    </location>
</feature>
<dbReference type="PANTHER" id="PTHR24350">
    <property type="entry name" value="SERINE/THREONINE-PROTEIN KINASE IAL-RELATED"/>
    <property type="match status" value="1"/>
</dbReference>
<dbReference type="PROSITE" id="PS00108">
    <property type="entry name" value="PROTEIN_KINASE_ST"/>
    <property type="match status" value="1"/>
</dbReference>
<dbReference type="Gene3D" id="1.10.510.10">
    <property type="entry name" value="Transferase(Phosphotransferase) domain 1"/>
    <property type="match status" value="1"/>
</dbReference>
<evidence type="ECO:0000256" key="9">
    <source>
        <dbReference type="PIRSR" id="PIRSR630616-2"/>
    </source>
</evidence>
<feature type="binding site" evidence="9 11">
    <location>
        <position position="120"/>
    </location>
    <ligand>
        <name>ATP</name>
        <dbReference type="ChEBI" id="CHEBI:30616"/>
    </ligand>
</feature>
<evidence type="ECO:0000256" key="11">
    <source>
        <dbReference type="PROSITE-ProRule" id="PRU10141"/>
    </source>
</evidence>
<comment type="catalytic activity">
    <reaction evidence="6 13">
        <text>L-threonyl-[protein] + ATP = O-phospho-L-threonyl-[protein] + ADP + H(+)</text>
        <dbReference type="Rhea" id="RHEA:46608"/>
        <dbReference type="Rhea" id="RHEA-COMP:11060"/>
        <dbReference type="Rhea" id="RHEA-COMP:11605"/>
        <dbReference type="ChEBI" id="CHEBI:15378"/>
        <dbReference type="ChEBI" id="CHEBI:30013"/>
        <dbReference type="ChEBI" id="CHEBI:30616"/>
        <dbReference type="ChEBI" id="CHEBI:61977"/>
        <dbReference type="ChEBI" id="CHEBI:456216"/>
        <dbReference type="EC" id="2.7.11.1"/>
    </reaction>
</comment>
<dbReference type="CDD" id="cd14007">
    <property type="entry name" value="STKc_Aurora"/>
    <property type="match status" value="1"/>
</dbReference>
<dbReference type="FunFam" id="1.10.510.10:FF:000235">
    <property type="entry name" value="Serine/threonine-protein kinase ark1"/>
    <property type="match status" value="1"/>
</dbReference>
<dbReference type="Proteomes" id="UP000243579">
    <property type="component" value="Unassembled WGS sequence"/>
</dbReference>
<comment type="similarity">
    <text evidence="13">Belongs to the protein kinase superfamily. Ser/Thr protein kinase family. Aurora subfamily.</text>
</comment>
<dbReference type="OrthoDB" id="377346at2759"/>
<protein>
    <recommendedName>
        <fullName evidence="13">Aurora kinase</fullName>
        <ecNumber evidence="13">2.7.11.1</ecNumber>
    </recommendedName>
</protein>
<dbReference type="EC" id="2.7.11.1" evidence="13"/>
<feature type="binding site" evidence="9">
    <location>
        <begin position="169"/>
        <end position="171"/>
    </location>
    <ligand>
        <name>ATP</name>
        <dbReference type="ChEBI" id="CHEBI:30616"/>
    </ligand>
</feature>
<dbReference type="SMART" id="SM00220">
    <property type="entry name" value="S_TKc"/>
    <property type="match status" value="1"/>
</dbReference>
<dbReference type="InterPro" id="IPR011009">
    <property type="entry name" value="Kinase-like_dom_sf"/>
</dbReference>
<sequence>MASKAPLVAEPLRPRAAWDKETAKKTERVGAQASSMSNSLSATLFRQHTTSATKPNRPAGGLSSISETQKMSSADSSASTAMHQGWKLTDFDIGKPLGRGKFGTVYLARERKSEHIVALKVLLKAQLVKNNVEHQLRREIEIQSHLRHKNILRLYGFFHDEKRIYLIIEYAAQGELYKRLQEQHTFSEPVAARYVKEIALTLAFMHSKHVIHRDIKPENILVGYNGELKLADFGWSVHAPTSRRNTMCGTLDYLAPEMCERKPHNEMVDIWTLGILMYEFLVGEPPFEGEGQTETYERILNVDLKFPPHLSTPACDLIRKILRKEPSQRLPIDKIVEHPWIVRHCGLP</sequence>
<dbReference type="Pfam" id="PF00069">
    <property type="entry name" value="Pkinase"/>
    <property type="match status" value="1"/>
</dbReference>
<keyword evidence="17" id="KW-1185">Reference proteome</keyword>
<dbReference type="InterPro" id="IPR000719">
    <property type="entry name" value="Prot_kinase_dom"/>
</dbReference>
<evidence type="ECO:0000256" key="3">
    <source>
        <dbReference type="ARBA" id="ARBA00022741"/>
    </source>
</evidence>
<evidence type="ECO:0000256" key="2">
    <source>
        <dbReference type="ARBA" id="ARBA00022679"/>
    </source>
</evidence>
<dbReference type="SUPFAM" id="SSF56112">
    <property type="entry name" value="Protein kinase-like (PK-like)"/>
    <property type="match status" value="1"/>
</dbReference>
<gene>
    <name evidence="16" type="ORF">ACHHYP_00144</name>
</gene>
<dbReference type="EMBL" id="JNBR01000331">
    <property type="protein sequence ID" value="OQR95267.1"/>
    <property type="molecule type" value="Genomic_DNA"/>
</dbReference>
<dbReference type="PROSITE" id="PS50011">
    <property type="entry name" value="PROTEIN_KINASE_DOM"/>
    <property type="match status" value="1"/>
</dbReference>
<proteinExistence type="inferred from homology"/>
<evidence type="ECO:0000313" key="16">
    <source>
        <dbReference type="EMBL" id="OQR95267.1"/>
    </source>
</evidence>
<evidence type="ECO:0000256" key="13">
    <source>
        <dbReference type="RuleBase" id="RU367134"/>
    </source>
</evidence>
<feature type="binding site" evidence="9">
    <location>
        <position position="232"/>
    </location>
    <ligand>
        <name>ATP</name>
        <dbReference type="ChEBI" id="CHEBI:30616"/>
    </ligand>
</feature>
<feature type="domain" description="Protein kinase" evidence="15">
    <location>
        <begin position="91"/>
        <end position="341"/>
    </location>
</feature>
<evidence type="ECO:0000256" key="4">
    <source>
        <dbReference type="ARBA" id="ARBA00022777"/>
    </source>
</evidence>
<dbReference type="STRING" id="1202772.A0A1V9ZBG4"/>
<feature type="binding site" evidence="9">
    <location>
        <position position="101"/>
    </location>
    <ligand>
        <name>ATP</name>
        <dbReference type="ChEBI" id="CHEBI:30616"/>
    </ligand>
</feature>
<feature type="compositionally biased region" description="Polar residues" evidence="14">
    <location>
        <begin position="32"/>
        <end position="54"/>
    </location>
</feature>
<keyword evidence="2 13" id="KW-0808">Transferase</keyword>
<evidence type="ECO:0000313" key="17">
    <source>
        <dbReference type="Proteomes" id="UP000243579"/>
    </source>
</evidence>
<keyword evidence="1 12" id="KW-0723">Serine/threonine-protein kinase</keyword>
<evidence type="ECO:0000256" key="14">
    <source>
        <dbReference type="SAM" id="MobiDB-lite"/>
    </source>
</evidence>
<keyword evidence="5 9" id="KW-0067">ATP-binding</keyword>
<dbReference type="InterPro" id="IPR030616">
    <property type="entry name" value="Aur-like"/>
</dbReference>
<evidence type="ECO:0000259" key="15">
    <source>
        <dbReference type="PROSITE" id="PS50011"/>
    </source>
</evidence>
<keyword evidence="4 13" id="KW-0418">Kinase</keyword>
<dbReference type="GO" id="GO:0004674">
    <property type="term" value="F:protein serine/threonine kinase activity"/>
    <property type="evidence" value="ECO:0007669"/>
    <property type="project" value="UniProtKB-KW"/>
</dbReference>
<accession>A0A1V9ZBG4</accession>
<evidence type="ECO:0000256" key="10">
    <source>
        <dbReference type="PIRSR" id="PIRSR630616-3"/>
    </source>
</evidence>
<evidence type="ECO:0000256" key="1">
    <source>
        <dbReference type="ARBA" id="ARBA00022527"/>
    </source>
</evidence>
<dbReference type="InterPro" id="IPR017441">
    <property type="entry name" value="Protein_kinase_ATP_BS"/>
</dbReference>
<dbReference type="Gene3D" id="3.30.200.20">
    <property type="entry name" value="Phosphorylase Kinase, domain 1"/>
    <property type="match status" value="1"/>
</dbReference>
<dbReference type="AlphaFoldDB" id="A0A1V9ZBG4"/>
<evidence type="ECO:0000256" key="8">
    <source>
        <dbReference type="PIRSR" id="PIRSR630616-1"/>
    </source>
</evidence>
<feature type="compositionally biased region" description="Basic and acidic residues" evidence="14">
    <location>
        <begin position="12"/>
        <end position="28"/>
    </location>
</feature>
<feature type="binding site" evidence="9">
    <location>
        <begin position="218"/>
        <end position="219"/>
    </location>
    <ligand>
        <name>ATP</name>
        <dbReference type="ChEBI" id="CHEBI:30616"/>
    </ligand>
</feature>
<evidence type="ECO:0000256" key="12">
    <source>
        <dbReference type="RuleBase" id="RU000304"/>
    </source>
</evidence>
<evidence type="ECO:0000256" key="7">
    <source>
        <dbReference type="ARBA" id="ARBA00048679"/>
    </source>
</evidence>
<dbReference type="FunFam" id="3.30.200.20:FF:000042">
    <property type="entry name" value="Aurora kinase A"/>
    <property type="match status" value="1"/>
</dbReference>
<evidence type="ECO:0000256" key="5">
    <source>
        <dbReference type="ARBA" id="ARBA00022840"/>
    </source>
</evidence>
<name>A0A1V9ZBG4_ACHHY</name>
<evidence type="ECO:0000256" key="6">
    <source>
        <dbReference type="ARBA" id="ARBA00047899"/>
    </source>
</evidence>
<dbReference type="GO" id="GO:0005524">
    <property type="term" value="F:ATP binding"/>
    <property type="evidence" value="ECO:0007669"/>
    <property type="project" value="UniProtKB-UniRule"/>
</dbReference>
<dbReference type="PROSITE" id="PS00107">
    <property type="entry name" value="PROTEIN_KINASE_ATP"/>
    <property type="match status" value="1"/>
</dbReference>
<keyword evidence="3 9" id="KW-0547">Nucleotide-binding</keyword>
<feature type="active site" description="Proton acceptor" evidence="8">
    <location>
        <position position="214"/>
    </location>
</feature>
<comment type="caution">
    <text evidence="16">The sequence shown here is derived from an EMBL/GenBank/DDBJ whole genome shotgun (WGS) entry which is preliminary data.</text>
</comment>
<reference evidence="16 17" key="1">
    <citation type="journal article" date="2014" name="Genome Biol. Evol.">
        <title>The secreted proteins of Achlya hypogyna and Thraustotheca clavata identify the ancestral oomycete secretome and reveal gene acquisitions by horizontal gene transfer.</title>
        <authorList>
            <person name="Misner I."/>
            <person name="Blouin N."/>
            <person name="Leonard G."/>
            <person name="Richards T.A."/>
            <person name="Lane C.E."/>
        </authorList>
    </citation>
    <scope>NUCLEOTIDE SEQUENCE [LARGE SCALE GENOMIC DNA]</scope>
    <source>
        <strain evidence="16 17">ATCC 48635</strain>
    </source>
</reference>
<comment type="catalytic activity">
    <reaction evidence="7 13">
        <text>L-seryl-[protein] + ATP = O-phospho-L-seryl-[protein] + ADP + H(+)</text>
        <dbReference type="Rhea" id="RHEA:17989"/>
        <dbReference type="Rhea" id="RHEA-COMP:9863"/>
        <dbReference type="Rhea" id="RHEA-COMP:11604"/>
        <dbReference type="ChEBI" id="CHEBI:15378"/>
        <dbReference type="ChEBI" id="CHEBI:29999"/>
        <dbReference type="ChEBI" id="CHEBI:30616"/>
        <dbReference type="ChEBI" id="CHEBI:83421"/>
        <dbReference type="ChEBI" id="CHEBI:456216"/>
        <dbReference type="EC" id="2.7.11.1"/>
    </reaction>
</comment>
<organism evidence="16 17">
    <name type="scientific">Achlya hypogyna</name>
    <name type="common">Oomycete</name>
    <name type="synonym">Protoachlya hypogyna</name>
    <dbReference type="NCBI Taxonomy" id="1202772"/>
    <lineage>
        <taxon>Eukaryota</taxon>
        <taxon>Sar</taxon>
        <taxon>Stramenopiles</taxon>
        <taxon>Oomycota</taxon>
        <taxon>Saprolegniomycetes</taxon>
        <taxon>Saprolegniales</taxon>
        <taxon>Achlyaceae</taxon>
        <taxon>Achlya</taxon>
    </lineage>
</organism>
<dbReference type="InterPro" id="IPR008271">
    <property type="entry name" value="Ser/Thr_kinase_AS"/>
</dbReference>
<feature type="cross-link" description="Glycyl lysine isopeptide (Lys-Gly) (interchain with G-Cter in SUMO2)" evidence="10">
    <location>
        <position position="216"/>
    </location>
</feature>